<dbReference type="Proteomes" id="UP000178991">
    <property type="component" value="Unassembled WGS sequence"/>
</dbReference>
<protein>
    <recommendedName>
        <fullName evidence="3">Addiction module toxin RelE</fullName>
    </recommendedName>
</protein>
<dbReference type="SUPFAM" id="SSF143011">
    <property type="entry name" value="RelE-like"/>
    <property type="match status" value="1"/>
</dbReference>
<organism evidence="1 2">
    <name type="scientific">Candidatus Staskawiczbacteria bacterium RIFCSPHIGHO2_01_FULL_34_27</name>
    <dbReference type="NCBI Taxonomy" id="1802199"/>
    <lineage>
        <taxon>Bacteria</taxon>
        <taxon>Candidatus Staskawicziibacteriota</taxon>
    </lineage>
</organism>
<evidence type="ECO:0008006" key="3">
    <source>
        <dbReference type="Google" id="ProtNLM"/>
    </source>
</evidence>
<reference evidence="1 2" key="1">
    <citation type="journal article" date="2016" name="Nat. Commun.">
        <title>Thousands of microbial genomes shed light on interconnected biogeochemical processes in an aquifer system.</title>
        <authorList>
            <person name="Anantharaman K."/>
            <person name="Brown C.T."/>
            <person name="Hug L.A."/>
            <person name="Sharon I."/>
            <person name="Castelle C.J."/>
            <person name="Probst A.J."/>
            <person name="Thomas B.C."/>
            <person name="Singh A."/>
            <person name="Wilkins M.J."/>
            <person name="Karaoz U."/>
            <person name="Brodie E.L."/>
            <person name="Williams K.H."/>
            <person name="Hubbard S.S."/>
            <person name="Banfield J.F."/>
        </authorList>
    </citation>
    <scope>NUCLEOTIDE SEQUENCE [LARGE SCALE GENOMIC DNA]</scope>
</reference>
<accession>A0A1G2HJ90</accession>
<dbReference type="EMBL" id="MHOL01000019">
    <property type="protein sequence ID" value="OGZ62556.1"/>
    <property type="molecule type" value="Genomic_DNA"/>
</dbReference>
<evidence type="ECO:0000313" key="2">
    <source>
        <dbReference type="Proteomes" id="UP000178991"/>
    </source>
</evidence>
<name>A0A1G2HJ90_9BACT</name>
<evidence type="ECO:0000313" key="1">
    <source>
        <dbReference type="EMBL" id="OGZ62556.1"/>
    </source>
</evidence>
<dbReference type="InterPro" id="IPR035093">
    <property type="entry name" value="RelE/ParE_toxin_dom_sf"/>
</dbReference>
<dbReference type="AlphaFoldDB" id="A0A1G2HJ90"/>
<sequence>MYSYELRKSVERIFFKLAKKNSKQLMIIENKIQEIRQNPQHYKNLRKPLQHFKRVHIDKSFVLLFSVDDNKKHIIIEDYEHHDKIYK</sequence>
<dbReference type="Gene3D" id="3.30.2310.20">
    <property type="entry name" value="RelE-like"/>
    <property type="match status" value="1"/>
</dbReference>
<proteinExistence type="predicted"/>
<comment type="caution">
    <text evidence="1">The sequence shown here is derived from an EMBL/GenBank/DDBJ whole genome shotgun (WGS) entry which is preliminary data.</text>
</comment>
<gene>
    <name evidence="1" type="ORF">A2639_00545</name>
</gene>